<evidence type="ECO:0000256" key="1">
    <source>
        <dbReference type="SAM" id="MobiDB-lite"/>
    </source>
</evidence>
<protein>
    <submittedName>
        <fullName evidence="2">Uncharacterized protein</fullName>
    </submittedName>
</protein>
<name>A0A7W2I3Y2_9CORY</name>
<feature type="compositionally biased region" description="Basic and acidic residues" evidence="1">
    <location>
        <begin position="105"/>
        <end position="120"/>
    </location>
</feature>
<dbReference type="AlphaFoldDB" id="A0A7W2I3Y2"/>
<dbReference type="EMBL" id="JACDTZ010000001">
    <property type="protein sequence ID" value="MBA5244533.1"/>
    <property type="molecule type" value="Genomic_DNA"/>
</dbReference>
<dbReference type="RefSeq" id="WP_181889146.1">
    <property type="nucleotide sequence ID" value="NZ_CP170998.1"/>
</dbReference>
<feature type="region of interest" description="Disordered" evidence="1">
    <location>
        <begin position="96"/>
        <end position="120"/>
    </location>
</feature>
<comment type="caution">
    <text evidence="2">The sequence shown here is derived from an EMBL/GenBank/DDBJ whole genome shotgun (WGS) entry which is preliminary data.</text>
</comment>
<organism evidence="2 3">
    <name type="scientific">Corynebacterium haemomassiliense</name>
    <dbReference type="NCBI Taxonomy" id="2754726"/>
    <lineage>
        <taxon>Bacteria</taxon>
        <taxon>Bacillati</taxon>
        <taxon>Actinomycetota</taxon>
        <taxon>Actinomycetes</taxon>
        <taxon>Mycobacteriales</taxon>
        <taxon>Corynebacteriaceae</taxon>
        <taxon>Corynebacterium</taxon>
    </lineage>
</organism>
<evidence type="ECO:0000313" key="2">
    <source>
        <dbReference type="EMBL" id="MBA5244533.1"/>
    </source>
</evidence>
<keyword evidence="3" id="KW-1185">Reference proteome</keyword>
<accession>A0A7W2I3Y2</accession>
<gene>
    <name evidence="2" type="ORF">H0193_06885</name>
</gene>
<evidence type="ECO:0000313" key="3">
    <source>
        <dbReference type="Proteomes" id="UP000523682"/>
    </source>
</evidence>
<dbReference type="Proteomes" id="UP000523682">
    <property type="component" value="Unassembled WGS sequence"/>
</dbReference>
<sequence>MQKSQQLLGVELPGLSNMVGDVNAQLQQQIGLFNPEVAVQVDVINQQLAQYGTDLGTVAGALALIAAGILAGTIIYDACAPEGSQSSVNELRLEGSSGKTYAGSSKKEEKAAKQGSSEKK</sequence>
<reference evidence="2 3" key="1">
    <citation type="submission" date="2020-07" db="EMBL/GenBank/DDBJ databases">
        <title>Draft genome and description of Corynebacterium haemomassiliense strain Marseile-Q3615 sp. nov.</title>
        <authorList>
            <person name="Boxberger M."/>
            <person name="La Scola B."/>
        </authorList>
    </citation>
    <scope>NUCLEOTIDE SEQUENCE [LARGE SCALE GENOMIC DNA]</scope>
    <source>
        <strain evidence="2 3">Marseille-Q3615</strain>
    </source>
</reference>
<proteinExistence type="predicted"/>